<accession>A0ABW4J300</accession>
<keyword evidence="1" id="KW-0472">Membrane</keyword>
<dbReference type="EMBL" id="JBHUDX010000118">
    <property type="protein sequence ID" value="MFD1663176.1"/>
    <property type="molecule type" value="Genomic_DNA"/>
</dbReference>
<protein>
    <submittedName>
        <fullName evidence="2">Uncharacterized protein</fullName>
    </submittedName>
</protein>
<comment type="caution">
    <text evidence="2">The sequence shown here is derived from an EMBL/GenBank/DDBJ whole genome shotgun (WGS) entry which is preliminary data.</text>
</comment>
<organism evidence="2 3">
    <name type="scientific">Streptomyces caeni</name>
    <dbReference type="NCBI Taxonomy" id="2307231"/>
    <lineage>
        <taxon>Bacteria</taxon>
        <taxon>Bacillati</taxon>
        <taxon>Actinomycetota</taxon>
        <taxon>Actinomycetes</taxon>
        <taxon>Kitasatosporales</taxon>
        <taxon>Streptomycetaceae</taxon>
        <taxon>Streptomyces</taxon>
    </lineage>
</organism>
<feature type="transmembrane region" description="Helical" evidence="1">
    <location>
        <begin position="82"/>
        <end position="107"/>
    </location>
</feature>
<feature type="transmembrane region" description="Helical" evidence="1">
    <location>
        <begin position="119"/>
        <end position="148"/>
    </location>
</feature>
<evidence type="ECO:0000256" key="1">
    <source>
        <dbReference type="SAM" id="Phobius"/>
    </source>
</evidence>
<proteinExistence type="predicted"/>
<keyword evidence="1" id="KW-0812">Transmembrane</keyword>
<gene>
    <name evidence="2" type="ORF">ACFSL4_34675</name>
</gene>
<sequence>MRNAIKVLCALACFYIFWNFRNTTLGQSSFMVSVIGLFIDDWFLNHLRGGGARRISGPQRYADASLPHTSGGRRPPGGVGDYPAVVVSSVLSAVMADSFFFTTWLDLPPATGSAGTSGLAVVVKVVASVLAIAVAVLAPVVLAAFTYLTCAEWLADRSGSPYRNGGCLALFPAALLGIAAYGHFYLAYDFYQFLGVLRPQG</sequence>
<dbReference type="RefSeq" id="WP_381091760.1">
    <property type="nucleotide sequence ID" value="NZ_JBHUDX010000118.1"/>
</dbReference>
<evidence type="ECO:0000313" key="3">
    <source>
        <dbReference type="Proteomes" id="UP001597261"/>
    </source>
</evidence>
<reference evidence="3" key="1">
    <citation type="journal article" date="2019" name="Int. J. Syst. Evol. Microbiol.">
        <title>The Global Catalogue of Microorganisms (GCM) 10K type strain sequencing project: providing services to taxonomists for standard genome sequencing and annotation.</title>
        <authorList>
            <consortium name="The Broad Institute Genomics Platform"/>
            <consortium name="The Broad Institute Genome Sequencing Center for Infectious Disease"/>
            <person name="Wu L."/>
            <person name="Ma J."/>
        </authorList>
    </citation>
    <scope>NUCLEOTIDE SEQUENCE [LARGE SCALE GENOMIC DNA]</scope>
    <source>
        <strain evidence="3">CGMCC 1.12470</strain>
    </source>
</reference>
<keyword evidence="1" id="KW-1133">Transmembrane helix</keyword>
<keyword evidence="3" id="KW-1185">Reference proteome</keyword>
<feature type="transmembrane region" description="Helical" evidence="1">
    <location>
        <begin position="168"/>
        <end position="188"/>
    </location>
</feature>
<dbReference type="Proteomes" id="UP001597261">
    <property type="component" value="Unassembled WGS sequence"/>
</dbReference>
<name>A0ABW4J300_9ACTN</name>
<evidence type="ECO:0000313" key="2">
    <source>
        <dbReference type="EMBL" id="MFD1663176.1"/>
    </source>
</evidence>